<dbReference type="InterPro" id="IPR018247">
    <property type="entry name" value="EF_Hand_1_Ca_BS"/>
</dbReference>
<evidence type="ECO:0000313" key="3">
    <source>
        <dbReference type="Proteomes" id="UP001190700"/>
    </source>
</evidence>
<dbReference type="PROSITE" id="PS00018">
    <property type="entry name" value="EF_HAND_1"/>
    <property type="match status" value="1"/>
</dbReference>
<comment type="caution">
    <text evidence="2">The sequence shown here is derived from an EMBL/GenBank/DDBJ whole genome shotgun (WGS) entry which is preliminary data.</text>
</comment>
<protein>
    <recommendedName>
        <fullName evidence="4">Calmodulin</fullName>
    </recommendedName>
</protein>
<keyword evidence="3" id="KW-1185">Reference proteome</keyword>
<dbReference type="EMBL" id="LGRX02000279">
    <property type="protein sequence ID" value="KAK3289001.1"/>
    <property type="molecule type" value="Genomic_DNA"/>
</dbReference>
<sequence length="328" mass="37277">MRSSFHKFVTFIATSLALSCATIVARTLSENKDSLLSDDVATSTYEFSEDISAQNSRADIRRTNDEKDLLQNENTEYASPYENDLTLEASTENSQSNSIENEPIEEEYLSGGDQYATDDENHSIESIKARYVVVGDGICYNTVDHHVVVYEGFASVSPDNCYAECAQIKKCVGFAHMKGNNRCLVYHDKPTESLDFPCTSTGDCYTCYKMIYDSDADDPEYVENFRNEVRLSEVTTKSQLPLELAVRQYANSRNPMSKFIARWFTNEYDISIQTESPELRLDIFKTHFPQLIHLVQLLDQDKSKTLSRDELVTFAFSALDDLVRTNQT</sequence>
<proteinExistence type="predicted"/>
<gene>
    <name evidence="2" type="ORF">CYMTET_3548</name>
</gene>
<name>A0AAE0H389_9CHLO</name>
<feature type="chain" id="PRO_5041916982" description="Calmodulin" evidence="1">
    <location>
        <begin position="22"/>
        <end position="328"/>
    </location>
</feature>
<keyword evidence="1" id="KW-0732">Signal</keyword>
<accession>A0AAE0H389</accession>
<reference evidence="2 3" key="1">
    <citation type="journal article" date="2015" name="Genome Biol. Evol.">
        <title>Comparative Genomics of a Bacterivorous Green Alga Reveals Evolutionary Causalities and Consequences of Phago-Mixotrophic Mode of Nutrition.</title>
        <authorList>
            <person name="Burns J.A."/>
            <person name="Paasch A."/>
            <person name="Narechania A."/>
            <person name="Kim E."/>
        </authorList>
    </citation>
    <scope>NUCLEOTIDE SEQUENCE [LARGE SCALE GENOMIC DNA]</scope>
    <source>
        <strain evidence="2 3">PLY_AMNH</strain>
    </source>
</reference>
<evidence type="ECO:0000313" key="2">
    <source>
        <dbReference type="EMBL" id="KAK3289001.1"/>
    </source>
</evidence>
<evidence type="ECO:0000256" key="1">
    <source>
        <dbReference type="SAM" id="SignalP"/>
    </source>
</evidence>
<dbReference type="AlphaFoldDB" id="A0AAE0H389"/>
<feature type="signal peptide" evidence="1">
    <location>
        <begin position="1"/>
        <end position="21"/>
    </location>
</feature>
<dbReference type="PROSITE" id="PS51257">
    <property type="entry name" value="PROKAR_LIPOPROTEIN"/>
    <property type="match status" value="1"/>
</dbReference>
<organism evidence="2 3">
    <name type="scientific">Cymbomonas tetramitiformis</name>
    <dbReference type="NCBI Taxonomy" id="36881"/>
    <lineage>
        <taxon>Eukaryota</taxon>
        <taxon>Viridiplantae</taxon>
        <taxon>Chlorophyta</taxon>
        <taxon>Pyramimonadophyceae</taxon>
        <taxon>Pyramimonadales</taxon>
        <taxon>Pyramimonadaceae</taxon>
        <taxon>Cymbomonas</taxon>
    </lineage>
</organism>
<evidence type="ECO:0008006" key="4">
    <source>
        <dbReference type="Google" id="ProtNLM"/>
    </source>
</evidence>
<dbReference type="Proteomes" id="UP001190700">
    <property type="component" value="Unassembled WGS sequence"/>
</dbReference>